<dbReference type="Proteomes" id="UP000030012">
    <property type="component" value="Unassembled WGS sequence"/>
</dbReference>
<dbReference type="GO" id="GO:0003677">
    <property type="term" value="F:DNA binding"/>
    <property type="evidence" value="ECO:0007669"/>
    <property type="project" value="InterPro"/>
</dbReference>
<dbReference type="AlphaFoldDB" id="A0A0A0HXK5"/>
<accession>A0A0A0HXK5</accession>
<evidence type="ECO:0000313" key="2">
    <source>
        <dbReference type="EMBL" id="KGM92796.1"/>
    </source>
</evidence>
<evidence type="ECO:0000313" key="3">
    <source>
        <dbReference type="Proteomes" id="UP000030012"/>
    </source>
</evidence>
<dbReference type="InterPro" id="IPR006935">
    <property type="entry name" value="Helicase/UvrB_N"/>
</dbReference>
<name>A0A0A0HXK5_CLONO</name>
<organism evidence="2 3">
    <name type="scientific">Clostridium novyi A str. 4552</name>
    <dbReference type="NCBI Taxonomy" id="1444289"/>
    <lineage>
        <taxon>Bacteria</taxon>
        <taxon>Bacillati</taxon>
        <taxon>Bacillota</taxon>
        <taxon>Clostridia</taxon>
        <taxon>Eubacteriales</taxon>
        <taxon>Clostridiaceae</taxon>
        <taxon>Clostridium</taxon>
    </lineage>
</organism>
<evidence type="ECO:0000259" key="1">
    <source>
        <dbReference type="Pfam" id="PF04851"/>
    </source>
</evidence>
<proteinExistence type="predicted"/>
<dbReference type="GO" id="GO:0005524">
    <property type="term" value="F:ATP binding"/>
    <property type="evidence" value="ECO:0007669"/>
    <property type="project" value="InterPro"/>
</dbReference>
<dbReference type="Gene3D" id="3.40.50.300">
    <property type="entry name" value="P-loop containing nucleotide triphosphate hydrolases"/>
    <property type="match status" value="1"/>
</dbReference>
<dbReference type="GO" id="GO:0016787">
    <property type="term" value="F:hydrolase activity"/>
    <property type="evidence" value="ECO:0007669"/>
    <property type="project" value="InterPro"/>
</dbReference>
<comment type="caution">
    <text evidence="2">The sequence shown here is derived from an EMBL/GenBank/DDBJ whole genome shotgun (WGS) entry which is preliminary data.</text>
</comment>
<dbReference type="InterPro" id="IPR027417">
    <property type="entry name" value="P-loop_NTPase"/>
</dbReference>
<reference evidence="2 3" key="1">
    <citation type="submission" date="2014-01" db="EMBL/GenBank/DDBJ databases">
        <title>Plasmidome dynamics in the species complex Clostridium novyi sensu lato converts strains of independent lineages into distinctly different pathogens.</title>
        <authorList>
            <person name="Skarin H."/>
            <person name="Segerman B."/>
        </authorList>
    </citation>
    <scope>NUCLEOTIDE SEQUENCE [LARGE SCALE GENOMIC DNA]</scope>
    <source>
        <strain evidence="2 3">4552</strain>
    </source>
</reference>
<dbReference type="SUPFAM" id="SSF52540">
    <property type="entry name" value="P-loop containing nucleoside triphosphate hydrolases"/>
    <property type="match status" value="1"/>
</dbReference>
<sequence length="90" mass="10383">MSAFDVINYNPKRMLFLVHREDILKGAEATFRKLVKNKNKTTGFLTGTRKDLGSDYLFSTIQSMNNNLESFKADEFEYVIIDEAVILRLS</sequence>
<feature type="domain" description="Helicase/UvrB N-terminal" evidence="1">
    <location>
        <begin position="8"/>
        <end position="84"/>
    </location>
</feature>
<protein>
    <recommendedName>
        <fullName evidence="1">Helicase/UvrB N-terminal domain-containing protein</fullName>
    </recommendedName>
</protein>
<dbReference type="Pfam" id="PF04851">
    <property type="entry name" value="ResIII"/>
    <property type="match status" value="1"/>
</dbReference>
<dbReference type="EMBL" id="JENJ01000117">
    <property type="protein sequence ID" value="KGM92796.1"/>
    <property type="molecule type" value="Genomic_DNA"/>
</dbReference>
<gene>
    <name evidence="2" type="ORF">Z968_12685</name>
</gene>